<protein>
    <submittedName>
        <fullName evidence="2">A/g-specific adenine glycosylase</fullName>
    </submittedName>
</protein>
<dbReference type="InterPro" id="IPR008023">
    <property type="entry name" value="DUF748"/>
</dbReference>
<dbReference type="PANTHER" id="PTHR30441:SF4">
    <property type="entry name" value="PROTEIN ASMA"/>
    <property type="match status" value="1"/>
</dbReference>
<dbReference type="GO" id="GO:0005886">
    <property type="term" value="C:plasma membrane"/>
    <property type="evidence" value="ECO:0007669"/>
    <property type="project" value="TreeGrafter"/>
</dbReference>
<comment type="caution">
    <text evidence="2">The sequence shown here is derived from an EMBL/GenBank/DDBJ whole genome shotgun (WGS) entry which is preliminary data.</text>
</comment>
<gene>
    <name evidence="2" type="ORF">ASZ90_006190</name>
</gene>
<dbReference type="AlphaFoldDB" id="A0A0W8FT02"/>
<proteinExistence type="predicted"/>
<feature type="transmembrane region" description="Helical" evidence="1">
    <location>
        <begin position="5"/>
        <end position="28"/>
    </location>
</feature>
<dbReference type="EMBL" id="LNQE01000870">
    <property type="protein sequence ID" value="KUG24007.1"/>
    <property type="molecule type" value="Genomic_DNA"/>
</dbReference>
<accession>A0A0W8FT02</accession>
<dbReference type="PANTHER" id="PTHR30441">
    <property type="entry name" value="DUF748 DOMAIN-CONTAINING PROTEIN"/>
    <property type="match status" value="1"/>
</dbReference>
<dbReference type="GO" id="GO:0090313">
    <property type="term" value="P:regulation of protein targeting to membrane"/>
    <property type="evidence" value="ECO:0007669"/>
    <property type="project" value="TreeGrafter"/>
</dbReference>
<keyword evidence="1" id="KW-1133">Transmembrane helix</keyword>
<reference evidence="2" key="1">
    <citation type="journal article" date="2015" name="Proc. Natl. Acad. Sci. U.S.A.">
        <title>Networks of energetic and metabolic interactions define dynamics in microbial communities.</title>
        <authorList>
            <person name="Embree M."/>
            <person name="Liu J.K."/>
            <person name="Al-Bassam M.M."/>
            <person name="Zengler K."/>
        </authorList>
    </citation>
    <scope>NUCLEOTIDE SEQUENCE</scope>
</reference>
<name>A0A0W8FT02_9ZZZZ</name>
<sequence>MLKKLLIAVGIFVTIIIIFIVVAGVIVYTKVDKTFVSSQMSKALNRQVYIEKIDVSIFSILSGIEIKNVAISNFKPPQQLESLQGKPVVTDVFAGMESLRFKVKILPLLKRQIELKELVLYNPVINLSKSKQGVLNIDDLIKSKKQKEPQVKEPANPISVDDIPVAIAVGEIGMKNGTINYYDGEYDQKFQIYKLTTLLHDINIDPKNLEKKDEIKLDVGMGIRTVGALKTGSVRSFDITIDAAGKIIPFDVKTRLLEPEAIIHVAVPDGEITGLQVFNSIAAIPILGDYLGEYVSFLKDKQQWKGAKENGLDLKYKADRAEVTNGKLNLKEAKVLFDGTMNMQSKAIDMNTGVIMKKEINDAVKTSLAKKIDSLIKNPEIKKYTDSDKLASAAMQPLLNKDGMIDLKTKITGTTKNPAVRLTQPQLDSLGSVVKDAAGSLAIEAGKSAAKEAVRKVLNEDQQKVLEGVEGLFNKR</sequence>
<dbReference type="InterPro" id="IPR052894">
    <property type="entry name" value="AsmA-related"/>
</dbReference>
<organism evidence="2">
    <name type="scientific">hydrocarbon metagenome</name>
    <dbReference type="NCBI Taxonomy" id="938273"/>
    <lineage>
        <taxon>unclassified sequences</taxon>
        <taxon>metagenomes</taxon>
        <taxon>ecological metagenomes</taxon>
    </lineage>
</organism>
<keyword evidence="1" id="KW-0812">Transmembrane</keyword>
<dbReference type="Pfam" id="PF05359">
    <property type="entry name" value="DUF748"/>
    <property type="match status" value="1"/>
</dbReference>
<evidence type="ECO:0000256" key="1">
    <source>
        <dbReference type="SAM" id="Phobius"/>
    </source>
</evidence>
<keyword evidence="1" id="KW-0472">Membrane</keyword>
<evidence type="ECO:0000313" key="2">
    <source>
        <dbReference type="EMBL" id="KUG24007.1"/>
    </source>
</evidence>